<dbReference type="InterPro" id="IPR050767">
    <property type="entry name" value="Sel1_AlgK"/>
</dbReference>
<name>A0ABP0SDK1_9DINO</name>
<protein>
    <recommendedName>
        <fullName evidence="2">Fe2OG dioxygenase domain-containing protein</fullName>
    </recommendedName>
</protein>
<keyword evidence="4" id="KW-1185">Reference proteome</keyword>
<dbReference type="Gene3D" id="2.60.120.620">
    <property type="entry name" value="q2cbj1_9rhob like domain"/>
    <property type="match status" value="1"/>
</dbReference>
<evidence type="ECO:0000313" key="3">
    <source>
        <dbReference type="EMBL" id="CAK9110482.1"/>
    </source>
</evidence>
<dbReference type="SMART" id="SM00671">
    <property type="entry name" value="SEL1"/>
    <property type="match status" value="4"/>
</dbReference>
<sequence>MVSPRLYELGTLSVLVASRSAWELSHGITYLDPSSPVSRNLQIGGYQGLEERWLLEKSLRIPNLPGSSSCMRLSKLLAPSFAQQLLAQVQSQSYAVDNDSVDGLPSFEYYPMINGTWSDEELGKLLQPMVQELILPYVRSRYSCEECTVAEILVRRYLSEERRTHNLHFDGHAYATVVLGLTPPDEYEGGLYIQPTPHSNSRRFVQLEPGDLFVHSFDLQHGVRLWSGSRYSLIFWIKSSPAAVATGTTPWYHRSAAEGDPDAMYNLAGQFLQGIEGGVDVMEALRLYEKAAKMGHYGAQHHLSLMLLEAAEPNELVRAARGLRHAADAGFALAQKSLAFAYANGQGLSQDLAKAAHWMLQAAEQDDLEAAYVLSSMYRHGQGFPTNNLEADRWLRASAEANYADAMREIAEQQLRVTPANWSGYEFWLRRAARQRDAASMRLLAELVQERGDGEAVSLWRKLVKLGDPEAQWQLGRCYATGRGTLPVKPAKARALLPGQGQKDILAKECVYSGRV</sequence>
<dbReference type="InterPro" id="IPR005123">
    <property type="entry name" value="Oxoglu/Fe-dep_dioxygenase_dom"/>
</dbReference>
<dbReference type="Gene3D" id="1.25.40.10">
    <property type="entry name" value="Tetratricopeptide repeat domain"/>
    <property type="match status" value="1"/>
</dbReference>
<dbReference type="InterPro" id="IPR011990">
    <property type="entry name" value="TPR-like_helical_dom_sf"/>
</dbReference>
<comment type="caution">
    <text evidence="3">The sequence shown here is derived from an EMBL/GenBank/DDBJ whole genome shotgun (WGS) entry which is preliminary data.</text>
</comment>
<feature type="domain" description="Fe2OG dioxygenase" evidence="2">
    <location>
        <begin position="148"/>
        <end position="239"/>
    </location>
</feature>
<dbReference type="EMBL" id="CAXAMN010027395">
    <property type="protein sequence ID" value="CAK9110482.1"/>
    <property type="molecule type" value="Genomic_DNA"/>
</dbReference>
<dbReference type="PANTHER" id="PTHR11102:SF160">
    <property type="entry name" value="ERAD-ASSOCIATED E3 UBIQUITIN-PROTEIN LIGASE COMPONENT HRD3"/>
    <property type="match status" value="1"/>
</dbReference>
<reference evidence="3 4" key="1">
    <citation type="submission" date="2024-02" db="EMBL/GenBank/DDBJ databases">
        <authorList>
            <person name="Chen Y."/>
            <person name="Shah S."/>
            <person name="Dougan E. K."/>
            <person name="Thang M."/>
            <person name="Chan C."/>
        </authorList>
    </citation>
    <scope>NUCLEOTIDE SEQUENCE [LARGE SCALE GENOMIC DNA]</scope>
</reference>
<gene>
    <name evidence="3" type="ORF">CCMP2556_LOCUS51354</name>
</gene>
<organism evidence="3 4">
    <name type="scientific">Durusdinium trenchii</name>
    <dbReference type="NCBI Taxonomy" id="1381693"/>
    <lineage>
        <taxon>Eukaryota</taxon>
        <taxon>Sar</taxon>
        <taxon>Alveolata</taxon>
        <taxon>Dinophyceae</taxon>
        <taxon>Suessiales</taxon>
        <taxon>Symbiodiniaceae</taxon>
        <taxon>Durusdinium</taxon>
    </lineage>
</organism>
<dbReference type="Proteomes" id="UP001642484">
    <property type="component" value="Unassembled WGS sequence"/>
</dbReference>
<evidence type="ECO:0000256" key="1">
    <source>
        <dbReference type="ARBA" id="ARBA00038101"/>
    </source>
</evidence>
<dbReference type="PROSITE" id="PS51471">
    <property type="entry name" value="FE2OG_OXY"/>
    <property type="match status" value="1"/>
</dbReference>
<proteinExistence type="inferred from homology"/>
<evidence type="ECO:0000313" key="4">
    <source>
        <dbReference type="Proteomes" id="UP001642484"/>
    </source>
</evidence>
<dbReference type="InterPro" id="IPR006597">
    <property type="entry name" value="Sel1-like"/>
</dbReference>
<evidence type="ECO:0000259" key="2">
    <source>
        <dbReference type="PROSITE" id="PS51471"/>
    </source>
</evidence>
<dbReference type="Pfam" id="PF08238">
    <property type="entry name" value="Sel1"/>
    <property type="match status" value="4"/>
</dbReference>
<accession>A0ABP0SDK1</accession>
<dbReference type="SUPFAM" id="SSF81901">
    <property type="entry name" value="HCP-like"/>
    <property type="match status" value="1"/>
</dbReference>
<comment type="similarity">
    <text evidence="1">Belongs to the sel-1 family.</text>
</comment>
<dbReference type="PANTHER" id="PTHR11102">
    <property type="entry name" value="SEL-1-LIKE PROTEIN"/>
    <property type="match status" value="1"/>
</dbReference>